<feature type="binding site" evidence="3">
    <location>
        <position position="111"/>
    </location>
    <ligand>
        <name>shikimate</name>
        <dbReference type="ChEBI" id="CHEBI:36208"/>
    </ligand>
</feature>
<proteinExistence type="inferred from homology"/>
<dbReference type="NCBIfam" id="NF001319">
    <property type="entry name" value="PRK00258.3-3"/>
    <property type="match status" value="1"/>
</dbReference>
<feature type="active site" description="Proton acceptor" evidence="3">
    <location>
        <position position="75"/>
    </location>
</feature>
<dbReference type="HAMAP" id="MF_00222">
    <property type="entry name" value="Shikimate_DH_AroE"/>
    <property type="match status" value="1"/>
</dbReference>
<accession>A0A1G9EK96</accession>
<dbReference type="Gene3D" id="3.40.50.10860">
    <property type="entry name" value="Leucine Dehydrogenase, chain A, domain 1"/>
    <property type="match status" value="1"/>
</dbReference>
<keyword evidence="3" id="KW-0521">NADP</keyword>
<comment type="subunit">
    <text evidence="3">Homodimer.</text>
</comment>
<dbReference type="GO" id="GO:0008652">
    <property type="term" value="P:amino acid biosynthetic process"/>
    <property type="evidence" value="ECO:0007669"/>
    <property type="project" value="UniProtKB-KW"/>
</dbReference>
<feature type="binding site" evidence="3">
    <location>
        <position position="233"/>
    </location>
    <ligand>
        <name>NADP(+)</name>
        <dbReference type="ChEBI" id="CHEBI:58349"/>
    </ligand>
</feature>
<dbReference type="Gene3D" id="3.40.50.720">
    <property type="entry name" value="NAD(P)-binding Rossmann-like Domain"/>
    <property type="match status" value="1"/>
</dbReference>
<dbReference type="Pfam" id="PF08501">
    <property type="entry name" value="Shikimate_dh_N"/>
    <property type="match status" value="1"/>
</dbReference>
<dbReference type="SUPFAM" id="SSF51735">
    <property type="entry name" value="NAD(P)-binding Rossmann-fold domains"/>
    <property type="match status" value="1"/>
</dbReference>
<comment type="catalytic activity">
    <reaction evidence="3">
        <text>shikimate + NADP(+) = 3-dehydroshikimate + NADPH + H(+)</text>
        <dbReference type="Rhea" id="RHEA:17737"/>
        <dbReference type="ChEBI" id="CHEBI:15378"/>
        <dbReference type="ChEBI" id="CHEBI:16630"/>
        <dbReference type="ChEBI" id="CHEBI:36208"/>
        <dbReference type="ChEBI" id="CHEBI:57783"/>
        <dbReference type="ChEBI" id="CHEBI:58349"/>
        <dbReference type="EC" id="1.1.1.25"/>
    </reaction>
</comment>
<comment type="function">
    <text evidence="3">Involved in the biosynthesis of the chorismate, which leads to the biosynthesis of aromatic amino acids. Catalyzes the reversible NADPH linked reduction of 3-dehydroshikimate (DHSA) to yield shikimate (SA).</text>
</comment>
<dbReference type="RefSeq" id="WP_092631294.1">
    <property type="nucleotide sequence ID" value="NZ_FNFM01000012.1"/>
</dbReference>
<feature type="binding site" evidence="3">
    <location>
        <position position="235"/>
    </location>
    <ligand>
        <name>shikimate</name>
        <dbReference type="ChEBI" id="CHEBI:36208"/>
    </ligand>
</feature>
<dbReference type="InterPro" id="IPR013708">
    <property type="entry name" value="Shikimate_DH-bd_N"/>
</dbReference>
<evidence type="ECO:0000256" key="3">
    <source>
        <dbReference type="HAMAP-Rule" id="MF_00222"/>
    </source>
</evidence>
<keyword evidence="3" id="KW-0028">Amino-acid biosynthesis</keyword>
<dbReference type="EMBL" id="FNFM01000012">
    <property type="protein sequence ID" value="SDK76445.1"/>
    <property type="molecule type" value="Genomic_DNA"/>
</dbReference>
<comment type="similarity">
    <text evidence="3">Belongs to the shikimate dehydrogenase family.</text>
</comment>
<name>A0A1G9EK96_ACTMZ</name>
<feature type="domain" description="SDH C-terminal" evidence="5">
    <location>
        <begin position="259"/>
        <end position="283"/>
    </location>
</feature>
<dbReference type="InterPro" id="IPR036291">
    <property type="entry name" value="NAD(P)-bd_dom_sf"/>
</dbReference>
<evidence type="ECO:0000313" key="6">
    <source>
        <dbReference type="EMBL" id="SDK76445.1"/>
    </source>
</evidence>
<dbReference type="SUPFAM" id="SSF53223">
    <property type="entry name" value="Aminoacid dehydrogenase-like, N-terminal domain"/>
    <property type="match status" value="1"/>
</dbReference>
<comment type="pathway">
    <text evidence="1 3">Metabolic intermediate biosynthesis; chorismate biosynthesis; chorismate from D-erythrose 4-phosphate and phosphoenolpyruvate: step 4/7.</text>
</comment>
<dbReference type="OrthoDB" id="9776868at2"/>
<protein>
    <recommendedName>
        <fullName evidence="3">Shikimate dehydrogenase (NADP(+))</fullName>
        <shortName evidence="3">SDH</shortName>
        <ecNumber evidence="3">1.1.1.25</ecNumber>
    </recommendedName>
</protein>
<reference evidence="7" key="1">
    <citation type="submission" date="2016-10" db="EMBL/GenBank/DDBJ databases">
        <authorList>
            <person name="Varghese N."/>
            <person name="Submissions S."/>
        </authorList>
    </citation>
    <scope>NUCLEOTIDE SEQUENCE [LARGE SCALE GENOMIC DNA]</scope>
    <source>
        <strain evidence="7">DSM 45460</strain>
    </source>
</reference>
<dbReference type="InterPro" id="IPR041121">
    <property type="entry name" value="SDH_C"/>
</dbReference>
<comment type="caution">
    <text evidence="3">Lacks conserved residue(s) required for the propagation of feature annotation.</text>
</comment>
<organism evidence="6 7">
    <name type="scientific">Actinopolyspora mzabensis</name>
    <dbReference type="NCBI Taxonomy" id="995066"/>
    <lineage>
        <taxon>Bacteria</taxon>
        <taxon>Bacillati</taxon>
        <taxon>Actinomycetota</taxon>
        <taxon>Actinomycetes</taxon>
        <taxon>Actinopolysporales</taxon>
        <taxon>Actinopolysporaceae</taxon>
        <taxon>Actinopolyspora</taxon>
    </lineage>
</organism>
<dbReference type="InterPro" id="IPR022893">
    <property type="entry name" value="Shikimate_DH_fam"/>
</dbReference>
<dbReference type="Proteomes" id="UP000199213">
    <property type="component" value="Unassembled WGS sequence"/>
</dbReference>
<dbReference type="EC" id="1.1.1.25" evidence="3"/>
<feature type="binding site" evidence="3">
    <location>
        <position position="96"/>
    </location>
    <ligand>
        <name>shikimate</name>
        <dbReference type="ChEBI" id="CHEBI:36208"/>
    </ligand>
</feature>
<dbReference type="GO" id="GO:0004764">
    <property type="term" value="F:shikimate 3-dehydrogenase (NADP+) activity"/>
    <property type="evidence" value="ECO:0007669"/>
    <property type="project" value="UniProtKB-UniRule"/>
</dbReference>
<dbReference type="GO" id="GO:0009073">
    <property type="term" value="P:aromatic amino acid family biosynthetic process"/>
    <property type="evidence" value="ECO:0007669"/>
    <property type="project" value="UniProtKB-KW"/>
</dbReference>
<evidence type="ECO:0000313" key="7">
    <source>
        <dbReference type="Proteomes" id="UP000199213"/>
    </source>
</evidence>
<feature type="binding site" evidence="3">
    <location>
        <position position="71"/>
    </location>
    <ligand>
        <name>shikimate</name>
        <dbReference type="ChEBI" id="CHEBI:36208"/>
    </ligand>
</feature>
<dbReference type="GO" id="GO:0005829">
    <property type="term" value="C:cytosol"/>
    <property type="evidence" value="ECO:0007669"/>
    <property type="project" value="TreeGrafter"/>
</dbReference>
<dbReference type="GO" id="GO:0009423">
    <property type="term" value="P:chorismate biosynthetic process"/>
    <property type="evidence" value="ECO:0007669"/>
    <property type="project" value="UniProtKB-UniRule"/>
</dbReference>
<dbReference type="UniPathway" id="UPA00053">
    <property type="reaction ID" value="UER00087"/>
</dbReference>
<gene>
    <name evidence="3" type="primary">aroE</name>
    <name evidence="6" type="ORF">SAMN04487820_11299</name>
</gene>
<feature type="binding site" evidence="3">
    <location>
        <position position="256"/>
    </location>
    <ligand>
        <name>NADP(+)</name>
        <dbReference type="ChEBI" id="CHEBI:58349"/>
    </ligand>
</feature>
<evidence type="ECO:0000259" key="4">
    <source>
        <dbReference type="Pfam" id="PF08501"/>
    </source>
</evidence>
<dbReference type="AlphaFoldDB" id="A0A1G9EK96"/>
<evidence type="ECO:0000256" key="1">
    <source>
        <dbReference type="ARBA" id="ARBA00004871"/>
    </source>
</evidence>
<keyword evidence="2 3" id="KW-0057">Aromatic amino acid biosynthesis</keyword>
<feature type="binding site" evidence="3">
    <location>
        <position position="263"/>
    </location>
    <ligand>
        <name>shikimate</name>
        <dbReference type="ChEBI" id="CHEBI:36208"/>
    </ligand>
</feature>
<keyword evidence="7" id="KW-1185">Reference proteome</keyword>
<feature type="domain" description="Shikimate dehydrogenase substrate binding N-terminal" evidence="4">
    <location>
        <begin position="11"/>
        <end position="98"/>
    </location>
</feature>
<dbReference type="Pfam" id="PF18317">
    <property type="entry name" value="SDH_C"/>
    <property type="match status" value="1"/>
</dbReference>
<dbReference type="GO" id="GO:0050661">
    <property type="term" value="F:NADP binding"/>
    <property type="evidence" value="ECO:0007669"/>
    <property type="project" value="TreeGrafter"/>
</dbReference>
<evidence type="ECO:0000259" key="5">
    <source>
        <dbReference type="Pfam" id="PF18317"/>
    </source>
</evidence>
<sequence>MSDTPGHLTGLIGSGIGPSLSPALHHREADALGIRYLYRRFDLDPSDHPGDAFGELLRAARACGFDGLNITHPYKRLATAHLDELSPDAAALNAVNTVVFGSHGAVGHNTDWSGFARALDSGLPDAPLGTVVLLGAGGAGSAVAHALSTLGAGSIHIADADPDRSSELAEAVNERCSGILAHSEPMDHAGMLPKPLLDRADGLVQATPTGMAEHPGMPIPAESLRAGMWVAEVVYRPLRTELVRAALARGCRVLDGGRMAVFQAADSFRLFTGVEPDAERMLRHFARLTETEGTNTRVRG</sequence>
<dbReference type="PANTHER" id="PTHR21089">
    <property type="entry name" value="SHIKIMATE DEHYDROGENASE"/>
    <property type="match status" value="1"/>
</dbReference>
<feature type="binding site" evidence="3">
    <location>
        <begin position="19"/>
        <end position="21"/>
    </location>
    <ligand>
        <name>shikimate</name>
        <dbReference type="ChEBI" id="CHEBI:36208"/>
    </ligand>
</feature>
<dbReference type="InterPro" id="IPR046346">
    <property type="entry name" value="Aminoacid_DH-like_N_sf"/>
</dbReference>
<keyword evidence="3" id="KW-0560">Oxidoreductase</keyword>
<dbReference type="PANTHER" id="PTHR21089:SF1">
    <property type="entry name" value="BIFUNCTIONAL 3-DEHYDROQUINATE DEHYDRATASE_SHIKIMATE DEHYDROGENASE, CHLOROPLASTIC"/>
    <property type="match status" value="1"/>
</dbReference>
<feature type="binding site" evidence="3">
    <location>
        <begin position="135"/>
        <end position="139"/>
    </location>
    <ligand>
        <name>NADP(+)</name>
        <dbReference type="ChEBI" id="CHEBI:58349"/>
    </ligand>
</feature>
<dbReference type="GO" id="GO:0019632">
    <property type="term" value="P:shikimate metabolic process"/>
    <property type="evidence" value="ECO:0007669"/>
    <property type="project" value="TreeGrafter"/>
</dbReference>
<dbReference type="NCBIfam" id="NF009201">
    <property type="entry name" value="PRK12549.1"/>
    <property type="match status" value="1"/>
</dbReference>
<dbReference type="CDD" id="cd01065">
    <property type="entry name" value="NAD_bind_Shikimate_DH"/>
    <property type="match status" value="1"/>
</dbReference>
<evidence type="ECO:0000256" key="2">
    <source>
        <dbReference type="ARBA" id="ARBA00023141"/>
    </source>
</evidence>